<keyword evidence="11" id="KW-1185">Reference proteome</keyword>
<comment type="caution">
    <text evidence="10">The sequence shown here is derived from an EMBL/GenBank/DDBJ whole genome shotgun (WGS) entry which is preliminary data.</text>
</comment>
<evidence type="ECO:0000256" key="2">
    <source>
        <dbReference type="ARBA" id="ARBA00010838"/>
    </source>
</evidence>
<evidence type="ECO:0000256" key="3">
    <source>
        <dbReference type="ARBA" id="ARBA00012744"/>
    </source>
</evidence>
<dbReference type="SUPFAM" id="SSF51445">
    <property type="entry name" value="(Trans)glycosidases"/>
    <property type="match status" value="1"/>
</dbReference>
<organism evidence="10 11">
    <name type="scientific">Rhodococcus baikonurensis</name>
    <dbReference type="NCBI Taxonomy" id="172041"/>
    <lineage>
        <taxon>Bacteria</taxon>
        <taxon>Bacillati</taxon>
        <taxon>Actinomycetota</taxon>
        <taxon>Actinomycetes</taxon>
        <taxon>Mycobacteriales</taxon>
        <taxon>Nocardiaceae</taxon>
        <taxon>Rhodococcus</taxon>
        <taxon>Rhodococcus erythropolis group</taxon>
    </lineage>
</organism>
<evidence type="ECO:0000256" key="1">
    <source>
        <dbReference type="ARBA" id="ARBA00000448"/>
    </source>
</evidence>
<reference evidence="10 11" key="1">
    <citation type="submission" date="2024-09" db="EMBL/GenBank/DDBJ databases">
        <authorList>
            <person name="Sun Q."/>
            <person name="Mori K."/>
        </authorList>
    </citation>
    <scope>NUCLEOTIDE SEQUENCE [LARGE SCALE GENOMIC DNA]</scope>
    <source>
        <strain evidence="10 11">JCM 11411</strain>
    </source>
</reference>
<dbReference type="InterPro" id="IPR001360">
    <property type="entry name" value="Glyco_hydro_1"/>
</dbReference>
<dbReference type="PRINTS" id="PR00131">
    <property type="entry name" value="GLHYDRLASE1"/>
</dbReference>
<keyword evidence="5" id="KW-0136">Cellulose degradation</keyword>
<dbReference type="InterPro" id="IPR033132">
    <property type="entry name" value="GH_1_N_CS"/>
</dbReference>
<evidence type="ECO:0000256" key="7">
    <source>
        <dbReference type="ARBA" id="ARBA00023295"/>
    </source>
</evidence>
<dbReference type="InterPro" id="IPR017736">
    <property type="entry name" value="Glyco_hydro_1_beta-glucosidase"/>
</dbReference>
<dbReference type="Proteomes" id="UP001589587">
    <property type="component" value="Unassembled WGS sequence"/>
</dbReference>
<evidence type="ECO:0000256" key="6">
    <source>
        <dbReference type="ARBA" id="ARBA00023277"/>
    </source>
</evidence>
<proteinExistence type="inferred from homology"/>
<gene>
    <name evidence="10" type="ORF">ACFFQ6_11860</name>
</gene>
<name>A0ABV5XEI4_9NOCA</name>
<evidence type="ECO:0000313" key="10">
    <source>
        <dbReference type="EMBL" id="MFB9780382.1"/>
    </source>
</evidence>
<dbReference type="PANTHER" id="PTHR10353:SF36">
    <property type="entry name" value="LP05116P"/>
    <property type="match status" value="1"/>
</dbReference>
<keyword evidence="6" id="KW-0119">Carbohydrate metabolism</keyword>
<evidence type="ECO:0000256" key="4">
    <source>
        <dbReference type="ARBA" id="ARBA00022801"/>
    </source>
</evidence>
<evidence type="ECO:0000256" key="5">
    <source>
        <dbReference type="ARBA" id="ARBA00023001"/>
    </source>
</evidence>
<evidence type="ECO:0000313" key="11">
    <source>
        <dbReference type="Proteomes" id="UP001589587"/>
    </source>
</evidence>
<comment type="catalytic activity">
    <reaction evidence="1 9">
        <text>Hydrolysis of terminal, non-reducing beta-D-glucosyl residues with release of beta-D-glucose.</text>
        <dbReference type="EC" id="3.2.1.21"/>
    </reaction>
</comment>
<dbReference type="Gene3D" id="3.20.20.80">
    <property type="entry name" value="Glycosidases"/>
    <property type="match status" value="1"/>
</dbReference>
<dbReference type="RefSeq" id="WP_378374615.1">
    <property type="nucleotide sequence ID" value="NZ_JBHMAS010000023.1"/>
</dbReference>
<keyword evidence="8" id="KW-0624">Polysaccharide degradation</keyword>
<dbReference type="InterPro" id="IPR017853">
    <property type="entry name" value="GH"/>
</dbReference>
<dbReference type="NCBIfam" id="TIGR03356">
    <property type="entry name" value="BGL"/>
    <property type="match status" value="1"/>
</dbReference>
<dbReference type="EMBL" id="JBHMAS010000023">
    <property type="protein sequence ID" value="MFB9780382.1"/>
    <property type="molecule type" value="Genomic_DNA"/>
</dbReference>
<dbReference type="GO" id="GO:0008422">
    <property type="term" value="F:beta-glucosidase activity"/>
    <property type="evidence" value="ECO:0007669"/>
    <property type="project" value="UniProtKB-EC"/>
</dbReference>
<sequence length="461" mass="50442">MTRQPTPEFPSSFVWGTATAAYQIEGAVAEDGRGPSIWDEFCGRPGVVVGGDTGTVAADHYHRWESDIDLMEQLGLDAYRLSLSWSRILPTGSGAVNAKGLDFYDRLVDRLCAVGITPAVTLFHWDLPLALQEQGGWMNRDTSYRLGEYAQVVGERLSDRVGMWMPLNEPVVHTLYGHALGVHAPGLALGFEAFQAAHHQLLGHGLAVEALRATGCTNIGIASNHAPVRAASDSPEDVMAADIYDHVVNWMFADPVLVGKYPADEFAQLLSGPVDEDLKIIGAPLDWYGINYYEPTMIAAPVEGQGTEGVLEVDLPPGLPFAPVAITGYPTTDFGWPIVPEGLGEILRTFQARFGDALPPIYITESGCSFHDAPDAAGVVEDEARIDYHDAHLRALRSAIDFGVDVRGYFVWSLLDNFEWAAGYKERFGLVHVDFDTQKRTPKASFEWYRALIAEHKAAQV</sequence>
<evidence type="ECO:0000256" key="8">
    <source>
        <dbReference type="ARBA" id="ARBA00023326"/>
    </source>
</evidence>
<evidence type="ECO:0000256" key="9">
    <source>
        <dbReference type="RuleBase" id="RU361175"/>
    </source>
</evidence>
<accession>A0ABV5XEI4</accession>
<dbReference type="PANTHER" id="PTHR10353">
    <property type="entry name" value="GLYCOSYL HYDROLASE"/>
    <property type="match status" value="1"/>
</dbReference>
<dbReference type="Pfam" id="PF00232">
    <property type="entry name" value="Glyco_hydro_1"/>
    <property type="match status" value="1"/>
</dbReference>
<comment type="similarity">
    <text evidence="2 9">Belongs to the glycosyl hydrolase 1 family.</text>
</comment>
<dbReference type="PROSITE" id="PS00653">
    <property type="entry name" value="GLYCOSYL_HYDROL_F1_2"/>
    <property type="match status" value="1"/>
</dbReference>
<keyword evidence="7 9" id="KW-0326">Glycosidase</keyword>
<protein>
    <recommendedName>
        <fullName evidence="3 9">Beta-glucosidase</fullName>
        <ecNumber evidence="3 9">3.2.1.21</ecNumber>
    </recommendedName>
</protein>
<dbReference type="EC" id="3.2.1.21" evidence="3 9"/>
<keyword evidence="4 9" id="KW-0378">Hydrolase</keyword>